<protein>
    <submittedName>
        <fullName evidence="1">Uncharacterized protein</fullName>
    </submittedName>
</protein>
<reference evidence="1" key="2">
    <citation type="journal article" date="2022" name="New Phytol.">
        <title>Evolutionary transition to the ectomycorrhizal habit in the genomes of a hyperdiverse lineage of mushroom-forming fungi.</title>
        <authorList>
            <person name="Looney B."/>
            <person name="Miyauchi S."/>
            <person name="Morin E."/>
            <person name="Drula E."/>
            <person name="Courty P.E."/>
            <person name="Kohler A."/>
            <person name="Kuo A."/>
            <person name="LaButti K."/>
            <person name="Pangilinan J."/>
            <person name="Lipzen A."/>
            <person name="Riley R."/>
            <person name="Andreopoulos W."/>
            <person name="He G."/>
            <person name="Johnson J."/>
            <person name="Nolan M."/>
            <person name="Tritt A."/>
            <person name="Barry K.W."/>
            <person name="Grigoriev I.V."/>
            <person name="Nagy L.G."/>
            <person name="Hibbett D."/>
            <person name="Henrissat B."/>
            <person name="Matheny P.B."/>
            <person name="Labbe J."/>
            <person name="Martin F.M."/>
        </authorList>
    </citation>
    <scope>NUCLEOTIDE SEQUENCE</scope>
    <source>
        <strain evidence="1">FP105234-sp</strain>
    </source>
</reference>
<name>A0ACB8RET4_9AGAM</name>
<gene>
    <name evidence="1" type="ORF">FA95DRAFT_1465474</name>
</gene>
<comment type="caution">
    <text evidence="1">The sequence shown here is derived from an EMBL/GenBank/DDBJ whole genome shotgun (WGS) entry which is preliminary data.</text>
</comment>
<accession>A0ACB8RET4</accession>
<feature type="non-terminal residue" evidence="1">
    <location>
        <position position="1"/>
    </location>
</feature>
<dbReference type="EMBL" id="MU276067">
    <property type="protein sequence ID" value="KAI0042415.1"/>
    <property type="molecule type" value="Genomic_DNA"/>
</dbReference>
<evidence type="ECO:0000313" key="2">
    <source>
        <dbReference type="Proteomes" id="UP000814033"/>
    </source>
</evidence>
<dbReference type="Proteomes" id="UP000814033">
    <property type="component" value="Unassembled WGS sequence"/>
</dbReference>
<organism evidence="1 2">
    <name type="scientific">Auriscalpium vulgare</name>
    <dbReference type="NCBI Taxonomy" id="40419"/>
    <lineage>
        <taxon>Eukaryota</taxon>
        <taxon>Fungi</taxon>
        <taxon>Dikarya</taxon>
        <taxon>Basidiomycota</taxon>
        <taxon>Agaricomycotina</taxon>
        <taxon>Agaricomycetes</taxon>
        <taxon>Russulales</taxon>
        <taxon>Auriscalpiaceae</taxon>
        <taxon>Auriscalpium</taxon>
    </lineage>
</organism>
<sequence length="155" mass="17639">WVASCDKSGITITAKEAQDAVDTYRGQRNSAQSRDSAEQSLPRPPFTNEAFVDALVEFIVADDQSLNIIESKQLRAIFLLLREQLKDSDIPHRTTLRNRIKELFEEHLVTLKDTIAAFMFIIDRLDIAHKIGWITMDNAPNNDTCIRAIARELRA</sequence>
<evidence type="ECO:0000313" key="1">
    <source>
        <dbReference type="EMBL" id="KAI0042415.1"/>
    </source>
</evidence>
<proteinExistence type="predicted"/>
<keyword evidence="2" id="KW-1185">Reference proteome</keyword>
<reference evidence="1" key="1">
    <citation type="submission" date="2021-02" db="EMBL/GenBank/DDBJ databases">
        <authorList>
            <consortium name="DOE Joint Genome Institute"/>
            <person name="Ahrendt S."/>
            <person name="Looney B.P."/>
            <person name="Miyauchi S."/>
            <person name="Morin E."/>
            <person name="Drula E."/>
            <person name="Courty P.E."/>
            <person name="Chicoki N."/>
            <person name="Fauchery L."/>
            <person name="Kohler A."/>
            <person name="Kuo A."/>
            <person name="Labutti K."/>
            <person name="Pangilinan J."/>
            <person name="Lipzen A."/>
            <person name="Riley R."/>
            <person name="Andreopoulos W."/>
            <person name="He G."/>
            <person name="Johnson J."/>
            <person name="Barry K.W."/>
            <person name="Grigoriev I.V."/>
            <person name="Nagy L."/>
            <person name="Hibbett D."/>
            <person name="Henrissat B."/>
            <person name="Matheny P.B."/>
            <person name="Labbe J."/>
            <person name="Martin F."/>
        </authorList>
    </citation>
    <scope>NUCLEOTIDE SEQUENCE</scope>
    <source>
        <strain evidence="1">FP105234-sp</strain>
    </source>
</reference>
<feature type="non-terminal residue" evidence="1">
    <location>
        <position position="155"/>
    </location>
</feature>